<organism evidence="1 2">
    <name type="scientific">Amblyomma americanum</name>
    <name type="common">Lone star tick</name>
    <dbReference type="NCBI Taxonomy" id="6943"/>
    <lineage>
        <taxon>Eukaryota</taxon>
        <taxon>Metazoa</taxon>
        <taxon>Ecdysozoa</taxon>
        <taxon>Arthropoda</taxon>
        <taxon>Chelicerata</taxon>
        <taxon>Arachnida</taxon>
        <taxon>Acari</taxon>
        <taxon>Parasitiformes</taxon>
        <taxon>Ixodida</taxon>
        <taxon>Ixodoidea</taxon>
        <taxon>Ixodidae</taxon>
        <taxon>Amblyomminae</taxon>
        <taxon>Amblyomma</taxon>
    </lineage>
</organism>
<comment type="caution">
    <text evidence="1">The sequence shown here is derived from an EMBL/GenBank/DDBJ whole genome shotgun (WGS) entry which is preliminary data.</text>
</comment>
<sequence length="56" mass="6413">MQKADCGTRYHTKNFRRSLHGPMSGPCGKCSSRTPSMHCCLTAMMRHPRQHRLVEP</sequence>
<dbReference type="EMBL" id="JARKHS020000742">
    <property type="protein sequence ID" value="KAK8788480.1"/>
    <property type="molecule type" value="Genomic_DNA"/>
</dbReference>
<accession>A0AAQ4FMK7</accession>
<evidence type="ECO:0000313" key="2">
    <source>
        <dbReference type="Proteomes" id="UP001321473"/>
    </source>
</evidence>
<keyword evidence="2" id="KW-1185">Reference proteome</keyword>
<protein>
    <submittedName>
        <fullName evidence="1">Uncharacterized protein</fullName>
    </submittedName>
</protein>
<dbReference type="AlphaFoldDB" id="A0AAQ4FMK7"/>
<evidence type="ECO:0000313" key="1">
    <source>
        <dbReference type="EMBL" id="KAK8788480.1"/>
    </source>
</evidence>
<proteinExistence type="predicted"/>
<reference evidence="1 2" key="1">
    <citation type="journal article" date="2023" name="Arcadia Sci">
        <title>De novo assembly of a long-read Amblyomma americanum tick genome.</title>
        <authorList>
            <person name="Chou S."/>
            <person name="Poskanzer K.E."/>
            <person name="Rollins M."/>
            <person name="Thuy-Boun P.S."/>
        </authorList>
    </citation>
    <scope>NUCLEOTIDE SEQUENCE [LARGE SCALE GENOMIC DNA]</scope>
    <source>
        <strain evidence="1">F_SG_1</strain>
        <tissue evidence="1">Salivary glands</tissue>
    </source>
</reference>
<dbReference type="Proteomes" id="UP001321473">
    <property type="component" value="Unassembled WGS sequence"/>
</dbReference>
<gene>
    <name evidence="1" type="ORF">V5799_021744</name>
</gene>
<feature type="non-terminal residue" evidence="1">
    <location>
        <position position="56"/>
    </location>
</feature>
<name>A0AAQ4FMK7_AMBAM</name>